<dbReference type="Proteomes" id="UP001595914">
    <property type="component" value="Unassembled WGS sequence"/>
</dbReference>
<dbReference type="RefSeq" id="WP_378415065.1">
    <property type="nucleotide sequence ID" value="NZ_JBHSFO010000002.1"/>
</dbReference>
<sequence>MTSTGNSMRWVRRAAVALGSSAVLVAAVGVAAHYLDTSATLLVVLASAAPLLMMCGLAGLVTLAVARQWAGTAVAAAVLAAAAWTQLPLYTADRVDAAPSALTVLQANIFFGNADLEGIVAQVRSRDVDVLTVNELTDAAVPRLGAAGLDEELPFRYLRPTAELAGGTGIWSRYPLSDQVEHLGFALNMVSARVQPPGQPSFVAVAAHPLPPVPRAQTDTWSRELGQLQQILRGLRAGGDPVVVGGDFNATFDHSQYRALTGDGFRDAAEQSGAGMLRTYPADRWWPPALAIDHVLVAGADVTGAEAVDLPGSDHRGVLAAVVLPTGGDQPGSD</sequence>
<dbReference type="EMBL" id="JBHSFO010000002">
    <property type="protein sequence ID" value="MFC4603266.1"/>
    <property type="molecule type" value="Genomic_DNA"/>
</dbReference>
<protein>
    <submittedName>
        <fullName evidence="3">Endonuclease/exonuclease/phosphatase family protein</fullName>
    </submittedName>
</protein>
<keyword evidence="1" id="KW-1133">Transmembrane helix</keyword>
<accession>A0ABV9FMI4</accession>
<feature type="transmembrane region" description="Helical" evidence="1">
    <location>
        <begin position="73"/>
        <end position="90"/>
    </location>
</feature>
<evidence type="ECO:0000313" key="4">
    <source>
        <dbReference type="Proteomes" id="UP001595914"/>
    </source>
</evidence>
<dbReference type="GO" id="GO:0004519">
    <property type="term" value="F:endonuclease activity"/>
    <property type="evidence" value="ECO:0007669"/>
    <property type="project" value="UniProtKB-KW"/>
</dbReference>
<evidence type="ECO:0000259" key="2">
    <source>
        <dbReference type="Pfam" id="PF03372"/>
    </source>
</evidence>
<feature type="domain" description="Endonuclease/exonuclease/phosphatase" evidence="2">
    <location>
        <begin position="105"/>
        <end position="315"/>
    </location>
</feature>
<dbReference type="InterPro" id="IPR036691">
    <property type="entry name" value="Endo/exonu/phosph_ase_sf"/>
</dbReference>
<evidence type="ECO:0000313" key="3">
    <source>
        <dbReference type="EMBL" id="MFC4603266.1"/>
    </source>
</evidence>
<dbReference type="Pfam" id="PF03372">
    <property type="entry name" value="Exo_endo_phos"/>
    <property type="match status" value="1"/>
</dbReference>
<dbReference type="SUPFAM" id="SSF56219">
    <property type="entry name" value="DNase I-like"/>
    <property type="match status" value="1"/>
</dbReference>
<keyword evidence="1" id="KW-0472">Membrane</keyword>
<gene>
    <name evidence="3" type="ORF">ACFO6S_06160</name>
</gene>
<dbReference type="InterPro" id="IPR005135">
    <property type="entry name" value="Endo/exonuclease/phosphatase"/>
</dbReference>
<comment type="caution">
    <text evidence="3">The sequence shown here is derived from an EMBL/GenBank/DDBJ whole genome shotgun (WGS) entry which is preliminary data.</text>
</comment>
<dbReference type="Gene3D" id="3.60.10.10">
    <property type="entry name" value="Endonuclease/exonuclease/phosphatase"/>
    <property type="match status" value="1"/>
</dbReference>
<name>A0ABV9FMI4_9NOCA</name>
<keyword evidence="4" id="KW-1185">Reference proteome</keyword>
<proteinExistence type="predicted"/>
<organism evidence="3 4">
    <name type="scientific">Rhodococcus kronopolitis</name>
    <dbReference type="NCBI Taxonomy" id="1460226"/>
    <lineage>
        <taxon>Bacteria</taxon>
        <taxon>Bacillati</taxon>
        <taxon>Actinomycetota</taxon>
        <taxon>Actinomycetes</taxon>
        <taxon>Mycobacteriales</taxon>
        <taxon>Nocardiaceae</taxon>
        <taxon>Rhodococcus</taxon>
    </lineage>
</organism>
<keyword evidence="3" id="KW-0255">Endonuclease</keyword>
<keyword evidence="3" id="KW-0378">Hydrolase</keyword>
<reference evidence="4" key="1">
    <citation type="journal article" date="2019" name="Int. J. Syst. Evol. Microbiol.">
        <title>The Global Catalogue of Microorganisms (GCM) 10K type strain sequencing project: providing services to taxonomists for standard genome sequencing and annotation.</title>
        <authorList>
            <consortium name="The Broad Institute Genomics Platform"/>
            <consortium name="The Broad Institute Genome Sequencing Center for Infectious Disease"/>
            <person name="Wu L."/>
            <person name="Ma J."/>
        </authorList>
    </citation>
    <scope>NUCLEOTIDE SEQUENCE [LARGE SCALE GENOMIC DNA]</scope>
    <source>
        <strain evidence="4">CCUG 54520</strain>
    </source>
</reference>
<keyword evidence="1" id="KW-0812">Transmembrane</keyword>
<evidence type="ECO:0000256" key="1">
    <source>
        <dbReference type="SAM" id="Phobius"/>
    </source>
</evidence>
<feature type="transmembrane region" description="Helical" evidence="1">
    <location>
        <begin position="41"/>
        <end position="66"/>
    </location>
</feature>
<keyword evidence="3" id="KW-0540">Nuclease</keyword>